<dbReference type="PATRIC" id="fig|411483.3.peg.947"/>
<dbReference type="InterPro" id="IPR037034">
    <property type="entry name" value="RNA_pol_Rpb2_2_sf"/>
</dbReference>
<dbReference type="STRING" id="411483.FAEPRAA2165_00794"/>
<dbReference type="eggNOG" id="COG0085">
    <property type="taxonomic scope" value="Bacteria"/>
</dbReference>
<dbReference type="InterPro" id="IPR007642">
    <property type="entry name" value="RNA_pol_Rpb2_2"/>
</dbReference>
<reference evidence="8" key="1">
    <citation type="submission" date="2009-08" db="EMBL/GenBank/DDBJ databases">
        <authorList>
            <person name="Weinstock G."/>
            <person name="Sodergren E."/>
            <person name="Clifton S."/>
            <person name="Fulton L."/>
            <person name="Fulton B."/>
            <person name="Courtney L."/>
            <person name="Fronick C."/>
            <person name="Harrison M."/>
            <person name="Strong C."/>
            <person name="Farmer C."/>
            <person name="Delahaunty K."/>
            <person name="Markovic C."/>
            <person name="Hall O."/>
            <person name="Minx P."/>
            <person name="Tomlinson C."/>
            <person name="Mitreva M."/>
            <person name="Nelson J."/>
            <person name="Hou S."/>
            <person name="Wollam A."/>
            <person name="Pepin K.H."/>
            <person name="Johnson M."/>
            <person name="Bhonagiri V."/>
            <person name="Nash W.E."/>
            <person name="Warren W."/>
            <person name="Chinwalla A."/>
            <person name="Mardis E.R."/>
            <person name="Wilson R.K."/>
        </authorList>
    </citation>
    <scope>NUCLEOTIDE SEQUENCE [LARGE SCALE GENOMIC DNA]</scope>
    <source>
        <strain evidence="8">A2-165</strain>
    </source>
</reference>
<dbReference type="Pfam" id="PF04561">
    <property type="entry name" value="RNA_pol_Rpb2_2"/>
    <property type="match status" value="1"/>
</dbReference>
<dbReference type="SUPFAM" id="SSF64484">
    <property type="entry name" value="beta and beta-prime subunits of DNA dependent RNA-polymerase"/>
    <property type="match status" value="1"/>
</dbReference>
<sequence>MMKVKPVKLGKTERMSFSHIDEVISMPNLIEVQKNSYQWFLDEGLKEVFHDIGTIEDYTGNLALSFVDFRLDKEPKYSIKECKERDVTYAAPLRVTARLLNKETGEVKDQEIFMGDFPLMTDAGTFVINGAERAIVSQLVRSPGVFYGDAKDKVGNDLYSATMNPNRGAWLEYETDAANVFYVRIDKNRKLPVTVLCRALGLSSDEEILNFFGEDERILATLEKDTTKNQDEGLLEVYRKLRPGDAPHGGVRYQPDQHAVLRSAPLRPVSFWPLQDEQEAVSGPPHHRLCCR</sequence>
<feature type="domain" description="RNA polymerase beta subunit protrusion" evidence="7">
    <location>
        <begin position="29"/>
        <end position="140"/>
    </location>
</feature>
<evidence type="ECO:0000256" key="5">
    <source>
        <dbReference type="ARBA" id="ARBA00023163"/>
    </source>
</evidence>
<evidence type="ECO:0000259" key="7">
    <source>
        <dbReference type="Pfam" id="PF04563"/>
    </source>
</evidence>
<keyword evidence="9" id="KW-1185">Reference proteome</keyword>
<dbReference type="InterPro" id="IPR015712">
    <property type="entry name" value="DNA-dir_RNA_pol_su2"/>
</dbReference>
<dbReference type="PANTHER" id="PTHR20856">
    <property type="entry name" value="DNA-DIRECTED RNA POLYMERASE I SUBUNIT 2"/>
    <property type="match status" value="1"/>
</dbReference>
<feature type="domain" description="RNA polymerase Rpb2" evidence="6">
    <location>
        <begin position="141"/>
        <end position="245"/>
    </location>
</feature>
<dbReference type="GO" id="GO:0003677">
    <property type="term" value="F:DNA binding"/>
    <property type="evidence" value="ECO:0007669"/>
    <property type="project" value="InterPro"/>
</dbReference>
<dbReference type="GO" id="GO:0003899">
    <property type="term" value="F:DNA-directed RNA polymerase activity"/>
    <property type="evidence" value="ECO:0007669"/>
    <property type="project" value="UniProtKB-EC"/>
</dbReference>
<evidence type="ECO:0000313" key="9">
    <source>
        <dbReference type="Proteomes" id="UP000004619"/>
    </source>
</evidence>
<keyword evidence="4 8" id="KW-0548">Nucleotidyltransferase</keyword>
<dbReference type="EMBL" id="ACOP02000015">
    <property type="protein sequence ID" value="EEU97615.1"/>
    <property type="molecule type" value="Genomic_DNA"/>
</dbReference>
<comment type="caution">
    <text evidence="8">The sequence shown here is derived from an EMBL/GenBank/DDBJ whole genome shotgun (WGS) entry which is preliminary data.</text>
</comment>
<dbReference type="EC" id="2.7.7.6" evidence="1"/>
<dbReference type="Gene3D" id="3.90.1110.10">
    <property type="entry name" value="RNA polymerase Rpb2, domain 2"/>
    <property type="match status" value="1"/>
</dbReference>
<dbReference type="GO" id="GO:0000428">
    <property type="term" value="C:DNA-directed RNA polymerase complex"/>
    <property type="evidence" value="ECO:0007669"/>
    <property type="project" value="UniProtKB-KW"/>
</dbReference>
<keyword evidence="2 8" id="KW-0240">DNA-directed RNA polymerase</keyword>
<dbReference type="GO" id="GO:0032549">
    <property type="term" value="F:ribonucleoside binding"/>
    <property type="evidence" value="ECO:0007669"/>
    <property type="project" value="InterPro"/>
</dbReference>
<dbReference type="InterPro" id="IPR007644">
    <property type="entry name" value="RNA_pol_bsu_protrusion"/>
</dbReference>
<evidence type="ECO:0000259" key="6">
    <source>
        <dbReference type="Pfam" id="PF04561"/>
    </source>
</evidence>
<evidence type="ECO:0000256" key="4">
    <source>
        <dbReference type="ARBA" id="ARBA00022695"/>
    </source>
</evidence>
<proteinExistence type="predicted"/>
<evidence type="ECO:0000256" key="3">
    <source>
        <dbReference type="ARBA" id="ARBA00022679"/>
    </source>
</evidence>
<dbReference type="AlphaFoldDB" id="C7H3D5"/>
<dbReference type="GO" id="GO:0006351">
    <property type="term" value="P:DNA-templated transcription"/>
    <property type="evidence" value="ECO:0007669"/>
    <property type="project" value="InterPro"/>
</dbReference>
<gene>
    <name evidence="8" type="ORF">FAEPRAA2165_00794</name>
</gene>
<name>C7H3D5_FAED2</name>
<protein>
    <recommendedName>
        <fullName evidence="1">DNA-directed RNA polymerase</fullName>
        <ecNumber evidence="1">2.7.7.6</ecNumber>
    </recommendedName>
</protein>
<evidence type="ECO:0000256" key="1">
    <source>
        <dbReference type="ARBA" id="ARBA00012418"/>
    </source>
</evidence>
<dbReference type="Gene3D" id="3.90.1100.10">
    <property type="match status" value="1"/>
</dbReference>
<dbReference type="Pfam" id="PF04563">
    <property type="entry name" value="RNA_pol_Rpb2_1"/>
    <property type="match status" value="1"/>
</dbReference>
<keyword evidence="3 8" id="KW-0808">Transferase</keyword>
<accession>C7H3D5</accession>
<keyword evidence="5" id="KW-0804">Transcription</keyword>
<dbReference type="Proteomes" id="UP000004619">
    <property type="component" value="Unassembled WGS sequence"/>
</dbReference>
<evidence type="ECO:0000256" key="2">
    <source>
        <dbReference type="ARBA" id="ARBA00022478"/>
    </source>
</evidence>
<evidence type="ECO:0000313" key="8">
    <source>
        <dbReference type="EMBL" id="EEU97615.1"/>
    </source>
</evidence>
<dbReference type="HOGENOM" id="CLU_062237_0_0_9"/>
<organism evidence="8 9">
    <name type="scientific">Faecalibacterium duncaniae (strain DSM 17677 / JCM 31915 / A2-165)</name>
    <name type="common">Faecalibacterium prausnitzii</name>
    <dbReference type="NCBI Taxonomy" id="411483"/>
    <lineage>
        <taxon>Bacteria</taxon>
        <taxon>Bacillati</taxon>
        <taxon>Bacillota</taxon>
        <taxon>Clostridia</taxon>
        <taxon>Eubacteriales</taxon>
        <taxon>Oscillospiraceae</taxon>
        <taxon>Faecalibacterium</taxon>
    </lineage>
</organism>